<proteinExistence type="predicted"/>
<gene>
    <name evidence="2" type="ORF">B0T17DRAFT_260483</name>
</gene>
<organism evidence="2 3">
    <name type="scientific">Bombardia bombarda</name>
    <dbReference type="NCBI Taxonomy" id="252184"/>
    <lineage>
        <taxon>Eukaryota</taxon>
        <taxon>Fungi</taxon>
        <taxon>Dikarya</taxon>
        <taxon>Ascomycota</taxon>
        <taxon>Pezizomycotina</taxon>
        <taxon>Sordariomycetes</taxon>
        <taxon>Sordariomycetidae</taxon>
        <taxon>Sordariales</taxon>
        <taxon>Lasiosphaeriaceae</taxon>
        <taxon>Bombardia</taxon>
    </lineage>
</organism>
<evidence type="ECO:0000313" key="3">
    <source>
        <dbReference type="Proteomes" id="UP001174934"/>
    </source>
</evidence>
<feature type="compositionally biased region" description="Basic and acidic residues" evidence="1">
    <location>
        <begin position="231"/>
        <end position="241"/>
    </location>
</feature>
<evidence type="ECO:0000256" key="1">
    <source>
        <dbReference type="SAM" id="MobiDB-lite"/>
    </source>
</evidence>
<evidence type="ECO:0000313" key="2">
    <source>
        <dbReference type="EMBL" id="KAK0625065.1"/>
    </source>
</evidence>
<feature type="region of interest" description="Disordered" evidence="1">
    <location>
        <begin position="1"/>
        <end position="23"/>
    </location>
</feature>
<comment type="caution">
    <text evidence="2">The sequence shown here is derived from an EMBL/GenBank/DDBJ whole genome shotgun (WGS) entry which is preliminary data.</text>
</comment>
<dbReference type="Proteomes" id="UP001174934">
    <property type="component" value="Unassembled WGS sequence"/>
</dbReference>
<keyword evidence="3" id="KW-1185">Reference proteome</keyword>
<sequence length="250" mass="27575">MERRKSAIMTPIKRAKGTWGTEEAEREHEPWVACDPRLRIAGGRVSVSLTAHAREIVDGKGDEPSRFGMGPVALVCLGALGRWSGSAARRLRPLNRLSGHWHPGTVERVELRLHSACPNLGPDLTSASQPNADKTEETLFTTSLESLLSLSLPSSFELSWPSPTRVRQQTLGVGRHFDTRNFARILSATPSDLGWASEPLPLFSFSLQSGADDWNWSHVAEHEQNALGRVPDIRPSARNEKQAGQTRQYG</sequence>
<accession>A0AA39X1D8</accession>
<feature type="region of interest" description="Disordered" evidence="1">
    <location>
        <begin position="227"/>
        <end position="250"/>
    </location>
</feature>
<protein>
    <submittedName>
        <fullName evidence="2">Uncharacterized protein</fullName>
    </submittedName>
</protein>
<dbReference type="EMBL" id="JAULSR010000003">
    <property type="protein sequence ID" value="KAK0625065.1"/>
    <property type="molecule type" value="Genomic_DNA"/>
</dbReference>
<dbReference type="AlphaFoldDB" id="A0AA39X1D8"/>
<reference evidence="2" key="1">
    <citation type="submission" date="2023-06" db="EMBL/GenBank/DDBJ databases">
        <title>Genome-scale phylogeny and comparative genomics of the fungal order Sordariales.</title>
        <authorList>
            <consortium name="Lawrence Berkeley National Laboratory"/>
            <person name="Hensen N."/>
            <person name="Bonometti L."/>
            <person name="Westerberg I."/>
            <person name="Brannstrom I.O."/>
            <person name="Guillou S."/>
            <person name="Cros-Aarteil S."/>
            <person name="Calhoun S."/>
            <person name="Haridas S."/>
            <person name="Kuo A."/>
            <person name="Mondo S."/>
            <person name="Pangilinan J."/>
            <person name="Riley R."/>
            <person name="LaButti K."/>
            <person name="Andreopoulos B."/>
            <person name="Lipzen A."/>
            <person name="Chen C."/>
            <person name="Yanf M."/>
            <person name="Daum C."/>
            <person name="Ng V."/>
            <person name="Clum A."/>
            <person name="Steindorff A."/>
            <person name="Ohm R."/>
            <person name="Martin F."/>
            <person name="Silar P."/>
            <person name="Natvig D."/>
            <person name="Lalanne C."/>
            <person name="Gautier V."/>
            <person name="Ament-velasquez S.L."/>
            <person name="Kruys A."/>
            <person name="Hutchinson M.I."/>
            <person name="Powell A.J."/>
            <person name="Barry K."/>
            <person name="Miller A.N."/>
            <person name="Grigoriev I.V."/>
            <person name="Debuchy R."/>
            <person name="Gladieux P."/>
            <person name="Thoren M.H."/>
            <person name="Johannesson H."/>
        </authorList>
    </citation>
    <scope>NUCLEOTIDE SEQUENCE</scope>
    <source>
        <strain evidence="2">SMH3391-2</strain>
    </source>
</reference>
<name>A0AA39X1D8_9PEZI</name>